<keyword evidence="5 10" id="KW-0067">ATP-binding</keyword>
<evidence type="ECO:0000256" key="4">
    <source>
        <dbReference type="ARBA" id="ARBA00022741"/>
    </source>
</evidence>
<keyword evidence="9 10" id="KW-0961">Cell wall biogenesis/degradation</keyword>
<gene>
    <name evidence="10" type="primary">murF</name>
    <name evidence="14" type="ORF">DI556_10335</name>
</gene>
<keyword evidence="4 10" id="KW-0547">Nucleotide-binding</keyword>
<comment type="pathway">
    <text evidence="10 11">Cell wall biogenesis; peptidoglycan biosynthesis.</text>
</comment>
<organism evidence="14 15">
    <name type="scientific">Rhodovulum sulfidophilum</name>
    <name type="common">Rhodobacter sulfidophilus</name>
    <dbReference type="NCBI Taxonomy" id="35806"/>
    <lineage>
        <taxon>Bacteria</taxon>
        <taxon>Pseudomonadati</taxon>
        <taxon>Pseudomonadota</taxon>
        <taxon>Alphaproteobacteria</taxon>
        <taxon>Rhodobacterales</taxon>
        <taxon>Paracoccaceae</taxon>
        <taxon>Rhodovulum</taxon>
    </lineage>
</organism>
<evidence type="ECO:0000313" key="15">
    <source>
        <dbReference type="Proteomes" id="UP000249185"/>
    </source>
</evidence>
<dbReference type="InterPro" id="IPR004101">
    <property type="entry name" value="Mur_ligase_C"/>
</dbReference>
<dbReference type="GO" id="GO:0008360">
    <property type="term" value="P:regulation of cell shape"/>
    <property type="evidence" value="ECO:0007669"/>
    <property type="project" value="UniProtKB-KW"/>
</dbReference>
<evidence type="ECO:0000256" key="9">
    <source>
        <dbReference type="ARBA" id="ARBA00023316"/>
    </source>
</evidence>
<evidence type="ECO:0000256" key="1">
    <source>
        <dbReference type="ARBA" id="ARBA00022490"/>
    </source>
</evidence>
<feature type="domain" description="Mur ligase central" evidence="13">
    <location>
        <begin position="107"/>
        <end position="295"/>
    </location>
</feature>
<name>A0A2W5N8Q1_RHOSU</name>
<dbReference type="InterPro" id="IPR013221">
    <property type="entry name" value="Mur_ligase_cen"/>
</dbReference>
<dbReference type="EC" id="6.3.2.10" evidence="10 11"/>
<protein>
    <recommendedName>
        <fullName evidence="10 11">UDP-N-acetylmuramoyl-tripeptide--D-alanyl-D-alanine ligase</fullName>
        <ecNumber evidence="10 11">6.3.2.10</ecNumber>
    </recommendedName>
    <alternativeName>
        <fullName evidence="10">D-alanyl-D-alanine-adding enzyme</fullName>
    </alternativeName>
</protein>
<evidence type="ECO:0000256" key="6">
    <source>
        <dbReference type="ARBA" id="ARBA00022960"/>
    </source>
</evidence>
<dbReference type="AlphaFoldDB" id="A0A2W5N8Q1"/>
<comment type="subcellular location">
    <subcellularLocation>
        <location evidence="10 11">Cytoplasm</location>
    </subcellularLocation>
</comment>
<evidence type="ECO:0000256" key="11">
    <source>
        <dbReference type="RuleBase" id="RU004136"/>
    </source>
</evidence>
<dbReference type="Pfam" id="PF08245">
    <property type="entry name" value="Mur_ligase_M"/>
    <property type="match status" value="1"/>
</dbReference>
<keyword evidence="8 10" id="KW-0131">Cell cycle</keyword>
<keyword evidence="1 10" id="KW-0963">Cytoplasm</keyword>
<evidence type="ECO:0000259" key="13">
    <source>
        <dbReference type="Pfam" id="PF08245"/>
    </source>
</evidence>
<comment type="caution">
    <text evidence="10">Lacks conserved residue(s) required for the propagation of feature annotation.</text>
</comment>
<comment type="catalytic activity">
    <reaction evidence="10 11">
        <text>D-alanyl-D-alanine + UDP-N-acetyl-alpha-D-muramoyl-L-alanyl-gamma-D-glutamyl-meso-2,6-diaminopimelate + ATP = UDP-N-acetyl-alpha-D-muramoyl-L-alanyl-gamma-D-glutamyl-meso-2,6-diaminopimeloyl-D-alanyl-D-alanine + ADP + phosphate + H(+)</text>
        <dbReference type="Rhea" id="RHEA:28374"/>
        <dbReference type="ChEBI" id="CHEBI:15378"/>
        <dbReference type="ChEBI" id="CHEBI:30616"/>
        <dbReference type="ChEBI" id="CHEBI:43474"/>
        <dbReference type="ChEBI" id="CHEBI:57822"/>
        <dbReference type="ChEBI" id="CHEBI:61386"/>
        <dbReference type="ChEBI" id="CHEBI:83905"/>
        <dbReference type="ChEBI" id="CHEBI:456216"/>
        <dbReference type="EC" id="6.3.2.10"/>
    </reaction>
</comment>
<comment type="caution">
    <text evidence="14">The sequence shown here is derived from an EMBL/GenBank/DDBJ whole genome shotgun (WGS) entry which is preliminary data.</text>
</comment>
<dbReference type="HAMAP" id="MF_02019">
    <property type="entry name" value="MurF"/>
    <property type="match status" value="1"/>
</dbReference>
<dbReference type="SUPFAM" id="SSF63418">
    <property type="entry name" value="MurE/MurF N-terminal domain"/>
    <property type="match status" value="1"/>
</dbReference>
<dbReference type="EMBL" id="QFPW01000006">
    <property type="protein sequence ID" value="PZQ49846.1"/>
    <property type="molecule type" value="Genomic_DNA"/>
</dbReference>
<keyword evidence="2 10" id="KW-0436">Ligase</keyword>
<dbReference type="InterPro" id="IPR036565">
    <property type="entry name" value="Mur-like_cat_sf"/>
</dbReference>
<dbReference type="Pfam" id="PF02875">
    <property type="entry name" value="Mur_ligase_C"/>
    <property type="match status" value="1"/>
</dbReference>
<dbReference type="GO" id="GO:0009252">
    <property type="term" value="P:peptidoglycan biosynthetic process"/>
    <property type="evidence" value="ECO:0007669"/>
    <property type="project" value="UniProtKB-UniRule"/>
</dbReference>
<evidence type="ECO:0000313" key="14">
    <source>
        <dbReference type="EMBL" id="PZQ49846.1"/>
    </source>
</evidence>
<dbReference type="GO" id="GO:0051301">
    <property type="term" value="P:cell division"/>
    <property type="evidence" value="ECO:0007669"/>
    <property type="project" value="UniProtKB-KW"/>
</dbReference>
<keyword evidence="6 10" id="KW-0133">Cell shape</keyword>
<dbReference type="Gene3D" id="3.90.190.20">
    <property type="entry name" value="Mur ligase, C-terminal domain"/>
    <property type="match status" value="1"/>
</dbReference>
<dbReference type="PANTHER" id="PTHR43024">
    <property type="entry name" value="UDP-N-ACETYLMURAMOYL-TRIPEPTIDE--D-ALANYL-D-ALANINE LIGASE"/>
    <property type="match status" value="1"/>
</dbReference>
<dbReference type="GO" id="GO:0071555">
    <property type="term" value="P:cell wall organization"/>
    <property type="evidence" value="ECO:0007669"/>
    <property type="project" value="UniProtKB-KW"/>
</dbReference>
<keyword evidence="3 10" id="KW-0132">Cell division</keyword>
<accession>A0A2W5N8Q1</accession>
<dbReference type="NCBIfam" id="TIGR01143">
    <property type="entry name" value="murF"/>
    <property type="match status" value="1"/>
</dbReference>
<evidence type="ECO:0000256" key="7">
    <source>
        <dbReference type="ARBA" id="ARBA00022984"/>
    </source>
</evidence>
<dbReference type="InterPro" id="IPR036615">
    <property type="entry name" value="Mur_ligase_C_dom_sf"/>
</dbReference>
<evidence type="ECO:0000256" key="8">
    <source>
        <dbReference type="ARBA" id="ARBA00023306"/>
    </source>
</evidence>
<dbReference type="InterPro" id="IPR005863">
    <property type="entry name" value="UDP-N-AcMur_synth"/>
</dbReference>
<dbReference type="PANTHER" id="PTHR43024:SF1">
    <property type="entry name" value="UDP-N-ACETYLMURAMOYL-TRIPEPTIDE--D-ALANYL-D-ALANINE LIGASE"/>
    <property type="match status" value="1"/>
</dbReference>
<evidence type="ECO:0000256" key="3">
    <source>
        <dbReference type="ARBA" id="ARBA00022618"/>
    </source>
</evidence>
<comment type="similarity">
    <text evidence="10">Belongs to the MurCDEF family. MurF subfamily.</text>
</comment>
<feature type="domain" description="Mur ligase C-terminal" evidence="12">
    <location>
        <begin position="336"/>
        <end position="455"/>
    </location>
</feature>
<reference evidence="14 15" key="1">
    <citation type="submission" date="2017-08" db="EMBL/GenBank/DDBJ databases">
        <title>Infants hospitalized years apart are colonized by the same room-sourced microbial strains.</title>
        <authorList>
            <person name="Brooks B."/>
            <person name="Olm M.R."/>
            <person name="Firek B.A."/>
            <person name="Baker R."/>
            <person name="Thomas B.C."/>
            <person name="Morowitz M.J."/>
            <person name="Banfield J.F."/>
        </authorList>
    </citation>
    <scope>NUCLEOTIDE SEQUENCE [LARGE SCALE GENOMIC DNA]</scope>
    <source>
        <strain evidence="14">S2_005_002_R2_34</strain>
    </source>
</reference>
<evidence type="ECO:0000256" key="2">
    <source>
        <dbReference type="ARBA" id="ARBA00022598"/>
    </source>
</evidence>
<dbReference type="UniPathway" id="UPA00219"/>
<dbReference type="SUPFAM" id="SSF53623">
    <property type="entry name" value="MurD-like peptide ligases, catalytic domain"/>
    <property type="match status" value="1"/>
</dbReference>
<comment type="function">
    <text evidence="10 11">Involved in cell wall formation. Catalyzes the final step in the synthesis of UDP-N-acetylmuramoyl-pentapeptide, the precursor of murein.</text>
</comment>
<dbReference type="GO" id="GO:0047480">
    <property type="term" value="F:UDP-N-acetylmuramoyl-tripeptide-D-alanyl-D-alanine ligase activity"/>
    <property type="evidence" value="ECO:0007669"/>
    <property type="project" value="UniProtKB-UniRule"/>
</dbReference>
<dbReference type="SUPFAM" id="SSF53244">
    <property type="entry name" value="MurD-like peptide ligases, peptide-binding domain"/>
    <property type="match status" value="1"/>
</dbReference>
<dbReference type="GO" id="GO:0005524">
    <property type="term" value="F:ATP binding"/>
    <property type="evidence" value="ECO:0007669"/>
    <property type="project" value="UniProtKB-UniRule"/>
</dbReference>
<dbReference type="InterPro" id="IPR035911">
    <property type="entry name" value="MurE/MurF_N"/>
</dbReference>
<evidence type="ECO:0000259" key="12">
    <source>
        <dbReference type="Pfam" id="PF02875"/>
    </source>
</evidence>
<evidence type="ECO:0000256" key="5">
    <source>
        <dbReference type="ARBA" id="ARBA00022840"/>
    </source>
</evidence>
<sequence length="482" mass="50254">MTVLWTRETAVAATGGRSGPDWTATGVSIDTRSLLPGDLFVALTAARDGHEFVAEALARGAAAALVSRIPEGVAPDAPLLVVPDVLEGLRALGRAARARFRGRVVAVTGSVGKTGTKEMLRAALGAQGRTHAADKSFNNHWGVPLTLARMPEDADYAVIEIGMNAPGEIAPLARLARPHVAMVTTVAAVHLAAFDDLDGIAREKAAIFAGLEPGGTAILNRDIPQYPILLRAARRAGARPVRFGGLGRPEYRLLDAQVGAEGTSIAARRAGETFFFKLAAPGAHLALNALGALASVEALGADLARGALALAGWRPPEGRGARWTVLLGPGGLDGSIRLIDESYNANPAAMAAALEVFAAEAPVDGQGRVGRGRRVAFLGDMLELGPTERALHEGLATVPSMRAVTKVHCAGGRMRALYDVLPRDQRGEWFETAEAMAAQVAQLLDAGDVAMVKGSLGSKVGRVVEAIKRLGDARPPEAVDRD</sequence>
<proteinExistence type="inferred from homology"/>
<keyword evidence="7 10" id="KW-0573">Peptidoglycan synthesis</keyword>
<dbReference type="Proteomes" id="UP000249185">
    <property type="component" value="Unassembled WGS sequence"/>
</dbReference>
<dbReference type="GO" id="GO:0005737">
    <property type="term" value="C:cytoplasm"/>
    <property type="evidence" value="ECO:0007669"/>
    <property type="project" value="UniProtKB-SubCell"/>
</dbReference>
<dbReference type="GO" id="GO:0008766">
    <property type="term" value="F:UDP-N-acetylmuramoylalanyl-D-glutamyl-2,6-diaminopimelate-D-alanyl-D-alanine ligase activity"/>
    <property type="evidence" value="ECO:0007669"/>
    <property type="project" value="RHEA"/>
</dbReference>
<evidence type="ECO:0000256" key="10">
    <source>
        <dbReference type="HAMAP-Rule" id="MF_02019"/>
    </source>
</evidence>
<dbReference type="Gene3D" id="3.40.1190.10">
    <property type="entry name" value="Mur-like, catalytic domain"/>
    <property type="match status" value="1"/>
</dbReference>
<dbReference type="Gene3D" id="3.40.1390.10">
    <property type="entry name" value="MurE/MurF, N-terminal domain"/>
    <property type="match status" value="1"/>
</dbReference>
<dbReference type="InterPro" id="IPR051046">
    <property type="entry name" value="MurCDEF_CellWall_CoF430Synth"/>
</dbReference>